<dbReference type="GO" id="GO:0015628">
    <property type="term" value="P:protein secretion by the type II secretion system"/>
    <property type="evidence" value="ECO:0007669"/>
    <property type="project" value="TreeGrafter"/>
</dbReference>
<dbReference type="Gene3D" id="3.10.560.10">
    <property type="entry name" value="Outer membrane lipoprotein wza domain like"/>
    <property type="match status" value="1"/>
</dbReference>
<gene>
    <name evidence="1" type="ORF">HXL70_02945</name>
</gene>
<dbReference type="GO" id="GO:0006281">
    <property type="term" value="P:DNA repair"/>
    <property type="evidence" value="ECO:0007669"/>
    <property type="project" value="InterPro"/>
</dbReference>
<dbReference type="InterPro" id="IPR004509">
    <property type="entry name" value="Competence_ComEA_HhH"/>
</dbReference>
<evidence type="ECO:0000313" key="1">
    <source>
        <dbReference type="EMBL" id="MBF1128984.1"/>
    </source>
</evidence>
<dbReference type="Proteomes" id="UP000757890">
    <property type="component" value="Unassembled WGS sequence"/>
</dbReference>
<dbReference type="SMART" id="SM00278">
    <property type="entry name" value="HhH1"/>
    <property type="match status" value="2"/>
</dbReference>
<dbReference type="EMBL" id="JABZMK010000007">
    <property type="protein sequence ID" value="MBF1128984.1"/>
    <property type="molecule type" value="Genomic_DNA"/>
</dbReference>
<evidence type="ECO:0000313" key="2">
    <source>
        <dbReference type="Proteomes" id="UP000757890"/>
    </source>
</evidence>
<dbReference type="Gene3D" id="1.10.150.310">
    <property type="entry name" value="Tex RuvX-like domain-like"/>
    <property type="match status" value="1"/>
</dbReference>
<proteinExistence type="predicted"/>
<keyword evidence="1" id="KW-0238">DNA-binding</keyword>
<dbReference type="PANTHER" id="PTHR21180">
    <property type="entry name" value="ENDONUCLEASE/EXONUCLEASE/PHOSPHATASE FAMILY DOMAIN-CONTAINING PROTEIN 1"/>
    <property type="match status" value="1"/>
</dbReference>
<dbReference type="GO" id="GO:0015627">
    <property type="term" value="C:type II protein secretion system complex"/>
    <property type="evidence" value="ECO:0007669"/>
    <property type="project" value="TreeGrafter"/>
</dbReference>
<dbReference type="GO" id="GO:0003677">
    <property type="term" value="F:DNA binding"/>
    <property type="evidence" value="ECO:0007669"/>
    <property type="project" value="UniProtKB-KW"/>
</dbReference>
<dbReference type="Pfam" id="PF12836">
    <property type="entry name" value="HHH_3"/>
    <property type="match status" value="1"/>
</dbReference>
<name>A0A6L6TP66_9FIRM</name>
<dbReference type="PANTHER" id="PTHR21180:SF32">
    <property type="entry name" value="ENDONUCLEASE_EXONUCLEASE_PHOSPHATASE FAMILY DOMAIN-CONTAINING PROTEIN 1"/>
    <property type="match status" value="1"/>
</dbReference>
<organism evidence="1 2">
    <name type="scientific">Dialister invisus</name>
    <dbReference type="NCBI Taxonomy" id="218538"/>
    <lineage>
        <taxon>Bacteria</taxon>
        <taxon>Bacillati</taxon>
        <taxon>Bacillota</taxon>
        <taxon>Negativicutes</taxon>
        <taxon>Veillonellales</taxon>
        <taxon>Veillonellaceae</taxon>
        <taxon>Dialister</taxon>
    </lineage>
</organism>
<comment type="caution">
    <text evidence="1">The sequence shown here is derived from an EMBL/GenBank/DDBJ whole genome shotgun (WGS) entry which is preliminary data.</text>
</comment>
<dbReference type="InterPro" id="IPR003583">
    <property type="entry name" value="Hlx-hairpin-Hlx_DNA-bd_motif"/>
</dbReference>
<sequence>MGSMNRKQVLLCALAFIIPALVGFFVWSDDGKRSGEDSVVAEITESGNANEESRVLVYVVGAVKEPGVYELQRGSRVYDAVQAAGNVLPYADMEGVNMAEPVEDAMRVYIPLNPERTTPAAAGLVNINHASGTELETLPGIGAKTADKIIEYRNEHGGFRSKEELKEVPTIGEGKYAKVSERITL</sequence>
<dbReference type="SUPFAM" id="SSF47781">
    <property type="entry name" value="RuvA domain 2-like"/>
    <property type="match status" value="1"/>
</dbReference>
<dbReference type="InterPro" id="IPR019554">
    <property type="entry name" value="Soluble_ligand-bd"/>
</dbReference>
<dbReference type="InterPro" id="IPR051675">
    <property type="entry name" value="Endo/Exo/Phosphatase_dom_1"/>
</dbReference>
<protein>
    <submittedName>
        <fullName evidence="1">ComEA family DNA-binding protein</fullName>
    </submittedName>
</protein>
<accession>A0A6L6TP66</accession>
<reference evidence="1" key="1">
    <citation type="submission" date="2020-04" db="EMBL/GenBank/DDBJ databases">
        <title>Deep metagenomics examines the oral microbiome during advanced dental caries in children, revealing novel taxa and co-occurrences with host molecules.</title>
        <authorList>
            <person name="Baker J.L."/>
            <person name="Morton J.T."/>
            <person name="Dinis M."/>
            <person name="Alvarez R."/>
            <person name="Tran N.C."/>
            <person name="Knight R."/>
            <person name="Edlund A."/>
        </authorList>
    </citation>
    <scope>NUCLEOTIDE SEQUENCE</scope>
    <source>
        <strain evidence="1">JCVI_32_bin.14</strain>
    </source>
</reference>
<dbReference type="Pfam" id="PF10531">
    <property type="entry name" value="SLBB"/>
    <property type="match status" value="1"/>
</dbReference>
<dbReference type="RefSeq" id="WP_007069840.1">
    <property type="nucleotide sequence ID" value="NZ_CATVTA010000009.1"/>
</dbReference>
<dbReference type="InterPro" id="IPR010994">
    <property type="entry name" value="RuvA_2-like"/>
</dbReference>
<dbReference type="AlphaFoldDB" id="A0A6L6TP66"/>
<dbReference type="NCBIfam" id="TIGR00426">
    <property type="entry name" value="competence protein ComEA helix-hairpin-helix repeat region"/>
    <property type="match status" value="1"/>
</dbReference>